<dbReference type="RefSeq" id="XP_018078076.1">
    <property type="nucleotide sequence ID" value="XM_018221025.1"/>
</dbReference>
<evidence type="ECO:0000313" key="3">
    <source>
        <dbReference type="Proteomes" id="UP000070700"/>
    </source>
</evidence>
<sequence>MTSPSSLGTSSTSLVQVSPVQKTSSVTSSITKLLIPFESTSAGNRKVPGAASTLVSEETEAASHGAILQVTTATSSQMIVPAIPGSSTEVIVVGDFTSVPTMKAPVLQEPSTGVIAHIASQEQSNAQAPSLEASPNGIVPTATSAHVVVPAVSTSGIILQIMPLGVHKRQSSNTYLVPKSPFGELICDSSITFTLESGQLSTSNGGHLSTTNGATWMAFQALSSILAINTEFTIDRNRYLVWLNDAFVGGQALFCEEQSGQIDILFQGSNDANDVSYPGYGTTCAPVSLMIVQDTHYLHFPSFAIEYSCLIL</sequence>
<protein>
    <recommendedName>
        <fullName evidence="1">DUF7908 domain-containing protein</fullName>
    </recommendedName>
</protein>
<organism evidence="2 3">
    <name type="scientific">Mollisia scopiformis</name>
    <name type="common">Conifer needle endophyte fungus</name>
    <name type="synonym">Phialocephala scopiformis</name>
    <dbReference type="NCBI Taxonomy" id="149040"/>
    <lineage>
        <taxon>Eukaryota</taxon>
        <taxon>Fungi</taxon>
        <taxon>Dikarya</taxon>
        <taxon>Ascomycota</taxon>
        <taxon>Pezizomycotina</taxon>
        <taxon>Leotiomycetes</taxon>
        <taxon>Helotiales</taxon>
        <taxon>Mollisiaceae</taxon>
        <taxon>Mollisia</taxon>
    </lineage>
</organism>
<dbReference type="GeneID" id="28830751"/>
<dbReference type="InterPro" id="IPR057230">
    <property type="entry name" value="DUF7908"/>
</dbReference>
<feature type="domain" description="DUF7908" evidence="1">
    <location>
        <begin position="164"/>
        <end position="271"/>
    </location>
</feature>
<proteinExistence type="predicted"/>
<dbReference type="Proteomes" id="UP000070700">
    <property type="component" value="Unassembled WGS sequence"/>
</dbReference>
<dbReference type="OrthoDB" id="3563678at2759"/>
<keyword evidence="3" id="KW-1185">Reference proteome</keyword>
<evidence type="ECO:0000259" key="1">
    <source>
        <dbReference type="Pfam" id="PF25485"/>
    </source>
</evidence>
<accession>A0A194XUA5</accession>
<dbReference type="InParanoid" id="A0A194XUA5"/>
<dbReference type="KEGG" id="psco:LY89DRAFT_744173"/>
<reference evidence="2 3" key="1">
    <citation type="submission" date="2015-10" db="EMBL/GenBank/DDBJ databases">
        <title>Full genome of DAOMC 229536 Phialocephala scopiformis, a fungal endophyte of spruce producing the potent anti-insectan compound rugulosin.</title>
        <authorList>
            <consortium name="DOE Joint Genome Institute"/>
            <person name="Walker A.K."/>
            <person name="Frasz S.L."/>
            <person name="Seifert K.A."/>
            <person name="Miller J.D."/>
            <person name="Mondo S.J."/>
            <person name="Labutti K."/>
            <person name="Lipzen A."/>
            <person name="Dockter R."/>
            <person name="Kennedy M."/>
            <person name="Grigoriev I.V."/>
            <person name="Spatafora J.W."/>
        </authorList>
    </citation>
    <scope>NUCLEOTIDE SEQUENCE [LARGE SCALE GENOMIC DNA]</scope>
    <source>
        <strain evidence="2 3">CBS 120377</strain>
    </source>
</reference>
<evidence type="ECO:0000313" key="2">
    <source>
        <dbReference type="EMBL" id="KUJ23721.1"/>
    </source>
</evidence>
<gene>
    <name evidence="2" type="ORF">LY89DRAFT_744173</name>
</gene>
<dbReference type="AlphaFoldDB" id="A0A194XUA5"/>
<dbReference type="Pfam" id="PF25485">
    <property type="entry name" value="DUF7908"/>
    <property type="match status" value="1"/>
</dbReference>
<name>A0A194XUA5_MOLSC</name>
<dbReference type="EMBL" id="KQ947404">
    <property type="protein sequence ID" value="KUJ23721.1"/>
    <property type="molecule type" value="Genomic_DNA"/>
</dbReference>